<evidence type="ECO:0000313" key="2">
    <source>
        <dbReference type="EMBL" id="KAK6524112.1"/>
    </source>
</evidence>
<feature type="region of interest" description="Disordered" evidence="1">
    <location>
        <begin position="464"/>
        <end position="514"/>
    </location>
</feature>
<evidence type="ECO:0000313" key="3">
    <source>
        <dbReference type="Proteomes" id="UP001365542"/>
    </source>
</evidence>
<dbReference type="Proteomes" id="UP001365542">
    <property type="component" value="Unassembled WGS sequence"/>
</dbReference>
<feature type="compositionally biased region" description="Polar residues" evidence="1">
    <location>
        <begin position="101"/>
        <end position="114"/>
    </location>
</feature>
<gene>
    <name evidence="2" type="ORF">TWF694_005775</name>
</gene>
<reference evidence="2 3" key="1">
    <citation type="submission" date="2019-10" db="EMBL/GenBank/DDBJ databases">
        <authorList>
            <person name="Palmer J.M."/>
        </authorList>
    </citation>
    <scope>NUCLEOTIDE SEQUENCE [LARGE SCALE GENOMIC DNA]</scope>
    <source>
        <strain evidence="2 3">TWF694</strain>
    </source>
</reference>
<evidence type="ECO:0000256" key="1">
    <source>
        <dbReference type="SAM" id="MobiDB-lite"/>
    </source>
</evidence>
<dbReference type="EMBL" id="JAVHJO010000018">
    <property type="protein sequence ID" value="KAK6524112.1"/>
    <property type="molecule type" value="Genomic_DNA"/>
</dbReference>
<keyword evidence="3" id="KW-1185">Reference proteome</keyword>
<name>A0AAV9WTA6_9PEZI</name>
<organism evidence="2 3">
    <name type="scientific">Orbilia ellipsospora</name>
    <dbReference type="NCBI Taxonomy" id="2528407"/>
    <lineage>
        <taxon>Eukaryota</taxon>
        <taxon>Fungi</taxon>
        <taxon>Dikarya</taxon>
        <taxon>Ascomycota</taxon>
        <taxon>Pezizomycotina</taxon>
        <taxon>Orbiliomycetes</taxon>
        <taxon>Orbiliales</taxon>
        <taxon>Orbiliaceae</taxon>
        <taxon>Orbilia</taxon>
    </lineage>
</organism>
<protein>
    <submittedName>
        <fullName evidence="2">Uncharacterized protein</fullName>
    </submittedName>
</protein>
<feature type="region of interest" description="Disordered" evidence="1">
    <location>
        <begin position="1"/>
        <end position="37"/>
    </location>
</feature>
<feature type="region of interest" description="Disordered" evidence="1">
    <location>
        <begin position="119"/>
        <end position="150"/>
    </location>
</feature>
<dbReference type="AlphaFoldDB" id="A0AAV9WTA6"/>
<accession>A0AAV9WTA6</accession>
<comment type="caution">
    <text evidence="2">The sequence shown here is derived from an EMBL/GenBank/DDBJ whole genome shotgun (WGS) entry which is preliminary data.</text>
</comment>
<sequence>MADNQRNSGIIPPPPSVQSSPDIEMEITTNQNPGRPSQLSVQVLDINDTQVQPVAQIQSITQPQQDPVTEVWPTIQAPQTSAPPSSRANRRVRFEDGGIPGQSQSPHVPTVTIPSNENEVTTQDIEPEAHVSSASGDHIESEEQHQQQQSNIAPINPEPLASVLTDPLAFFLQDRVDSKTHEEIQDMAAYYFNYRRERCTTHDSFLSPSPPPVVNPSPQPYTTRFSGNNPVWRPPITNRPPPTCAARLQPNRLFNFDFFAPTWHTQHTTINITPLRPPPFPYGQSNQSDELYFINGNGNVAPLPREAYPNVPPDPRREQLTAVTENPFIRAWFFNPRMPDPPREPDPRDGEIQAAVNARYGVAPRQPAVQPVVPTGQVPELSIGSPVLALTVPPGAPDIPPLHDDVDENPSIILAGWEVTLEDVRNAPLIEEREEFSGDESVDIESYERLELINEDGECDEIVAGEEAEGDDEVKDRGETYSSSRAKRKLETDGDGNNENGDERPGACKMPRLM</sequence>
<feature type="compositionally biased region" description="Polar residues" evidence="1">
    <location>
        <begin position="27"/>
        <end position="37"/>
    </location>
</feature>
<feature type="region of interest" description="Disordered" evidence="1">
    <location>
        <begin position="95"/>
        <end position="114"/>
    </location>
</feature>
<proteinExistence type="predicted"/>
<feature type="compositionally biased region" description="Acidic residues" evidence="1">
    <location>
        <begin position="464"/>
        <end position="473"/>
    </location>
</feature>